<dbReference type="AlphaFoldDB" id="A0A5C5GI69"/>
<sequence length="140" mass="15142">MDGECLCGAVTVHVSGRHEGQPGACHCSICRTWTGGLFVGFHAEDDAVTVEGDVRTYRSSPFADRAFCPVCGTSLWIRDLETGSGYDLMPGLFPALHGAPLKSEIYSDQAPAYIALSGDHVRQTQAEWEANHPFVEGDVR</sequence>
<feature type="domain" description="CENP-V/GFA" evidence="5">
    <location>
        <begin position="1"/>
        <end position="107"/>
    </location>
</feature>
<keyword evidence="4" id="KW-0456">Lyase</keyword>
<organism evidence="6 7">
    <name type="scientific">Pelagovum pacificum</name>
    <dbReference type="NCBI Taxonomy" id="2588711"/>
    <lineage>
        <taxon>Bacteria</taxon>
        <taxon>Pseudomonadati</taxon>
        <taxon>Pseudomonadota</taxon>
        <taxon>Alphaproteobacteria</taxon>
        <taxon>Rhodobacterales</taxon>
        <taxon>Paracoccaceae</taxon>
        <taxon>Pelagovum</taxon>
    </lineage>
</organism>
<evidence type="ECO:0000256" key="2">
    <source>
        <dbReference type="ARBA" id="ARBA00022723"/>
    </source>
</evidence>
<evidence type="ECO:0000256" key="3">
    <source>
        <dbReference type="ARBA" id="ARBA00022833"/>
    </source>
</evidence>
<dbReference type="InterPro" id="IPR006913">
    <property type="entry name" value="CENP-V/GFA"/>
</dbReference>
<keyword evidence="3" id="KW-0862">Zinc</keyword>
<evidence type="ECO:0000256" key="4">
    <source>
        <dbReference type="ARBA" id="ARBA00023239"/>
    </source>
</evidence>
<name>A0A5C5GI69_9RHOB</name>
<dbReference type="Gene3D" id="3.90.1590.10">
    <property type="entry name" value="glutathione-dependent formaldehyde- activating enzyme (gfa)"/>
    <property type="match status" value="1"/>
</dbReference>
<protein>
    <submittedName>
        <fullName evidence="6">GFA family protein</fullName>
    </submittedName>
</protein>
<evidence type="ECO:0000256" key="1">
    <source>
        <dbReference type="ARBA" id="ARBA00005495"/>
    </source>
</evidence>
<proteinExistence type="inferred from homology"/>
<dbReference type="GO" id="GO:0016846">
    <property type="term" value="F:carbon-sulfur lyase activity"/>
    <property type="evidence" value="ECO:0007669"/>
    <property type="project" value="InterPro"/>
</dbReference>
<dbReference type="SUPFAM" id="SSF51316">
    <property type="entry name" value="Mss4-like"/>
    <property type="match status" value="1"/>
</dbReference>
<comment type="caution">
    <text evidence="6">The sequence shown here is derived from an EMBL/GenBank/DDBJ whole genome shotgun (WGS) entry which is preliminary data.</text>
</comment>
<dbReference type="PANTHER" id="PTHR33337:SF40">
    <property type="entry name" value="CENP-V_GFA DOMAIN-CONTAINING PROTEIN-RELATED"/>
    <property type="match status" value="1"/>
</dbReference>
<keyword evidence="7" id="KW-1185">Reference proteome</keyword>
<dbReference type="Proteomes" id="UP000314011">
    <property type="component" value="Unassembled WGS sequence"/>
</dbReference>
<dbReference type="Pfam" id="PF04828">
    <property type="entry name" value="GFA"/>
    <property type="match status" value="1"/>
</dbReference>
<evidence type="ECO:0000313" key="7">
    <source>
        <dbReference type="Proteomes" id="UP000314011"/>
    </source>
</evidence>
<gene>
    <name evidence="6" type="ORF">FHY64_12085</name>
</gene>
<dbReference type="PROSITE" id="PS51891">
    <property type="entry name" value="CENP_V_GFA"/>
    <property type="match status" value="1"/>
</dbReference>
<reference evidence="6 7" key="1">
    <citation type="submission" date="2019-06" db="EMBL/GenBank/DDBJ databases">
        <title>Genome of new Rhodobacteraceae sp. SM1903.</title>
        <authorList>
            <person name="Ren X."/>
        </authorList>
    </citation>
    <scope>NUCLEOTIDE SEQUENCE [LARGE SCALE GENOMIC DNA]</scope>
    <source>
        <strain evidence="6 7">SM1903</strain>
    </source>
</reference>
<evidence type="ECO:0000313" key="6">
    <source>
        <dbReference type="EMBL" id="TNY34393.1"/>
    </source>
</evidence>
<keyword evidence="2" id="KW-0479">Metal-binding</keyword>
<dbReference type="EMBL" id="VFFF01000001">
    <property type="protein sequence ID" value="TNY34393.1"/>
    <property type="molecule type" value="Genomic_DNA"/>
</dbReference>
<dbReference type="OrthoDB" id="9807246at2"/>
<dbReference type="PANTHER" id="PTHR33337">
    <property type="entry name" value="GFA DOMAIN-CONTAINING PROTEIN"/>
    <property type="match status" value="1"/>
</dbReference>
<accession>A0A5C5GI69</accession>
<evidence type="ECO:0000259" key="5">
    <source>
        <dbReference type="PROSITE" id="PS51891"/>
    </source>
</evidence>
<dbReference type="GO" id="GO:0046872">
    <property type="term" value="F:metal ion binding"/>
    <property type="evidence" value="ECO:0007669"/>
    <property type="project" value="UniProtKB-KW"/>
</dbReference>
<comment type="similarity">
    <text evidence="1">Belongs to the Gfa family.</text>
</comment>
<dbReference type="InterPro" id="IPR011057">
    <property type="entry name" value="Mss4-like_sf"/>
</dbReference>